<organism evidence="2 3">
    <name type="scientific">Thomasclavelia spiroformis</name>
    <dbReference type="NCBI Taxonomy" id="29348"/>
    <lineage>
        <taxon>Bacteria</taxon>
        <taxon>Bacillati</taxon>
        <taxon>Bacillota</taxon>
        <taxon>Erysipelotrichia</taxon>
        <taxon>Erysipelotrichales</taxon>
        <taxon>Coprobacillaceae</taxon>
        <taxon>Thomasclavelia</taxon>
    </lineage>
</organism>
<keyword evidence="2" id="KW-0255">Endonuclease</keyword>
<dbReference type="Pfam" id="PF01844">
    <property type="entry name" value="HNH"/>
    <property type="match status" value="1"/>
</dbReference>
<dbReference type="InterPro" id="IPR003615">
    <property type="entry name" value="HNH_nuc"/>
</dbReference>
<dbReference type="GO" id="GO:0008270">
    <property type="term" value="F:zinc ion binding"/>
    <property type="evidence" value="ECO:0007669"/>
    <property type="project" value="InterPro"/>
</dbReference>
<dbReference type="GO" id="GO:0004519">
    <property type="term" value="F:endonuclease activity"/>
    <property type="evidence" value="ECO:0007669"/>
    <property type="project" value="UniProtKB-KW"/>
</dbReference>
<dbReference type="InterPro" id="IPR002711">
    <property type="entry name" value="HNH"/>
</dbReference>
<dbReference type="SMART" id="SM00507">
    <property type="entry name" value="HNHc"/>
    <property type="match status" value="1"/>
</dbReference>
<evidence type="ECO:0000313" key="2">
    <source>
        <dbReference type="EMBL" id="MBS5589242.1"/>
    </source>
</evidence>
<gene>
    <name evidence="2" type="ORF">KHX14_10655</name>
</gene>
<dbReference type="CDD" id="cd00085">
    <property type="entry name" value="HNHc"/>
    <property type="match status" value="1"/>
</dbReference>
<dbReference type="Proteomes" id="UP000751224">
    <property type="component" value="Unassembled WGS sequence"/>
</dbReference>
<accession>A0A943EM57</accession>
<keyword evidence="2" id="KW-0378">Hydrolase</keyword>
<reference evidence="2" key="1">
    <citation type="submission" date="2021-02" db="EMBL/GenBank/DDBJ databases">
        <title>Infant gut strain persistence is associated with maternal origin, phylogeny, and functional potential including surface adhesion and iron acquisition.</title>
        <authorList>
            <person name="Lou Y.C."/>
        </authorList>
    </citation>
    <scope>NUCLEOTIDE SEQUENCE</scope>
    <source>
        <strain evidence="2">L3_108_000G1_dasL3_108_000G1_metabat.metabat.11</strain>
    </source>
</reference>
<dbReference type="EMBL" id="JAGZCC010000112">
    <property type="protein sequence ID" value="MBS5589242.1"/>
    <property type="molecule type" value="Genomic_DNA"/>
</dbReference>
<name>A0A943EM57_9FIRM</name>
<proteinExistence type="predicted"/>
<protein>
    <submittedName>
        <fullName evidence="2">HNH endonuclease</fullName>
    </submittedName>
</protein>
<sequence length="124" mass="14824">MYKKLDGYITKEINHLLNIPYENERVEYMDNRISKYSGQRGRCAVSQWFLIARETYCHHIIPVSQGGTDKFNNLIIVHEDMHRLIHATREETIKKLLSKFNLNKKQMNKLNKLRKKCNLTEINF</sequence>
<evidence type="ECO:0000259" key="1">
    <source>
        <dbReference type="SMART" id="SM00507"/>
    </source>
</evidence>
<dbReference type="Gene3D" id="1.10.30.50">
    <property type="match status" value="1"/>
</dbReference>
<feature type="domain" description="HNH nuclease" evidence="1">
    <location>
        <begin position="32"/>
        <end position="83"/>
    </location>
</feature>
<keyword evidence="2" id="KW-0540">Nuclease</keyword>
<dbReference type="AlphaFoldDB" id="A0A943EM57"/>
<dbReference type="GO" id="GO:0003676">
    <property type="term" value="F:nucleic acid binding"/>
    <property type="evidence" value="ECO:0007669"/>
    <property type="project" value="InterPro"/>
</dbReference>
<evidence type="ECO:0000313" key="3">
    <source>
        <dbReference type="Proteomes" id="UP000751224"/>
    </source>
</evidence>
<comment type="caution">
    <text evidence="2">The sequence shown here is derived from an EMBL/GenBank/DDBJ whole genome shotgun (WGS) entry which is preliminary data.</text>
</comment>